<dbReference type="AlphaFoldDB" id="A0A0A0N3M0"/>
<feature type="transmembrane region" description="Helical" evidence="1">
    <location>
        <begin position="171"/>
        <end position="192"/>
    </location>
</feature>
<accession>A0A0A0N3M0</accession>
<keyword evidence="1" id="KW-0472">Membrane</keyword>
<dbReference type="RefSeq" id="WP_020865849.1">
    <property type="nucleotide sequence ID" value="NC_022785.1"/>
</dbReference>
<keyword evidence="1" id="KW-1133">Transmembrane helix</keyword>
<proteinExistence type="predicted"/>
<reference evidence="2 3" key="1">
    <citation type="journal article" date="2018" name="J. Biol. Chem.">
        <title>Discovery of the actinoplanic acid pathway in Streptomyces rapamycinicus reveals a genetically conserved synergism with rapamycin.</title>
        <authorList>
            <person name="Mrak P."/>
            <person name="Krastel P."/>
            <person name="Pivk Lukancic P."/>
            <person name="Tao J."/>
            <person name="Pistorius D."/>
            <person name="Moore C.M."/>
        </authorList>
    </citation>
    <scope>NUCLEOTIDE SEQUENCE [LARGE SCALE GENOMIC DNA]</scope>
    <source>
        <strain evidence="2 3">NRRL 5491</strain>
    </source>
</reference>
<comment type="caution">
    <text evidence="2">The sequence shown here is derived from an EMBL/GenBank/DDBJ whole genome shotgun (WGS) entry which is preliminary data.</text>
</comment>
<feature type="transmembrane region" description="Helical" evidence="1">
    <location>
        <begin position="84"/>
        <end position="103"/>
    </location>
</feature>
<dbReference type="eggNOG" id="ENOG503346N">
    <property type="taxonomic scope" value="Bacteria"/>
</dbReference>
<protein>
    <submittedName>
        <fullName evidence="2">Uncharacterized protein</fullName>
    </submittedName>
</protein>
<name>A0A0A0N3M0_STRRN</name>
<evidence type="ECO:0000256" key="1">
    <source>
        <dbReference type="SAM" id="Phobius"/>
    </source>
</evidence>
<dbReference type="Proteomes" id="UP000281594">
    <property type="component" value="Unassembled WGS sequence"/>
</dbReference>
<feature type="transmembrane region" description="Helical" evidence="1">
    <location>
        <begin position="109"/>
        <end position="133"/>
    </location>
</feature>
<dbReference type="STRING" id="1343740.M271_04085"/>
<gene>
    <name evidence="2" type="ORF">D3C57_139430</name>
</gene>
<evidence type="ECO:0000313" key="3">
    <source>
        <dbReference type="Proteomes" id="UP000281594"/>
    </source>
</evidence>
<feature type="transmembrane region" description="Helical" evidence="1">
    <location>
        <begin position="145"/>
        <end position="165"/>
    </location>
</feature>
<dbReference type="KEGG" id="src:M271_04085"/>
<evidence type="ECO:0000313" key="2">
    <source>
        <dbReference type="EMBL" id="RLV75430.1"/>
    </source>
</evidence>
<feature type="transmembrane region" description="Helical" evidence="1">
    <location>
        <begin position="306"/>
        <end position="326"/>
    </location>
</feature>
<dbReference type="EMBL" id="QYCY01000002">
    <property type="protein sequence ID" value="RLV75430.1"/>
    <property type="molecule type" value="Genomic_DNA"/>
</dbReference>
<feature type="transmembrane region" description="Helical" evidence="1">
    <location>
        <begin position="282"/>
        <end position="300"/>
    </location>
</feature>
<keyword evidence="1" id="KW-0812">Transmembrane</keyword>
<sequence length="336" mass="35603">MSDETVEVWYARVRLRLAALSVPGDTADTVLTEVGQHRAESGEHPREAFGSPAEFAATVAAERVPDQVRAARDRDGLTPADRRSGVFGLLGMSTVVAGVLLWISTGGSLPLTLAGLAGTALTALALATALVAAHGPRSASRRRAVGWWSASAATTILAAIAFTALPRTGLGRLPTPIVCLVGIALMAIWFAVPGKPTSKGGLDVIPETVHSPEEWLRILPRLLEERHGLSRARAAELTEEAARHVIDAERAPRDEFGPVGLYALRLAEQEPSRVRRLTRGDTRAAIFTVCSAMGLTLSLVNDEPLGLTFGSGALSLVGAGMFVSRFQRSRMPGPRT</sequence>
<organism evidence="2 3">
    <name type="scientific">Streptomyces rapamycinicus (strain ATCC 29253 / DSM 41530 / NRRL 5491 / AYB-994)</name>
    <name type="common">Streptomyces hygroscopicus (strain ATCC 29253)</name>
    <dbReference type="NCBI Taxonomy" id="1343740"/>
    <lineage>
        <taxon>Bacteria</taxon>
        <taxon>Bacillati</taxon>
        <taxon>Actinomycetota</taxon>
        <taxon>Actinomycetes</taxon>
        <taxon>Kitasatosporales</taxon>
        <taxon>Streptomycetaceae</taxon>
        <taxon>Streptomyces</taxon>
        <taxon>Streptomyces violaceusniger group</taxon>
    </lineage>
</organism>
<dbReference type="HOGENOM" id="CLU_806296_0_0_11"/>